<gene>
    <name evidence="2" type="primary">blaCTX-M-27</name>
</gene>
<accession>A0A7I8HP36</accession>
<protein>
    <submittedName>
        <fullName evidence="2">Extended-spectrum beta-lactamase</fullName>
    </submittedName>
</protein>
<dbReference type="AlphaFoldDB" id="A0A7I8HP36"/>
<organism evidence="2">
    <name type="scientific">Escherichia coli</name>
    <dbReference type="NCBI Taxonomy" id="562"/>
    <lineage>
        <taxon>Bacteria</taxon>
        <taxon>Pseudomonadati</taxon>
        <taxon>Pseudomonadota</taxon>
        <taxon>Gammaproteobacteria</taxon>
        <taxon>Enterobacterales</taxon>
        <taxon>Enterobacteriaceae</taxon>
        <taxon>Escherichia</taxon>
    </lineage>
</organism>
<sequence length="175" mass="20118">MLLWRPRRCFSRVQRKSSCLISLSRSSLPIWLPTIRLPKNTSTAQSRWQNWRGRVAVQRQYRHEQIHCPARWPGRRAGFCPRDRRPDEFRLDRTQPTLNTAIPGDPRDTTTHAGDGADVASAYAGSCAGRNPAGAVGDVAQRQYDRRSQHSGRLTDVVDCGSYDRQRRLRHHHTH</sequence>
<feature type="region of interest" description="Disordered" evidence="1">
    <location>
        <begin position="96"/>
        <end position="117"/>
    </location>
</feature>
<dbReference type="EMBL" id="LC583829">
    <property type="protein sequence ID" value="BCM23677.1"/>
    <property type="molecule type" value="Genomic_DNA"/>
</dbReference>
<reference evidence="2" key="1">
    <citation type="submission" date="2020-09" db="EMBL/GenBank/DDBJ databases">
        <title>Escherichia coli AAKI8 blaCTX-M-27 gene, extended-spectrum beta-lactamase.</title>
        <authorList>
            <person name="Banerjee A."/>
            <person name="Singh A.D."/>
            <person name="Batabyal K."/>
            <person name="Samanta I."/>
        </authorList>
    </citation>
    <scope>NUCLEOTIDE SEQUENCE</scope>
    <source>
        <strain evidence="2">AAKI8</strain>
    </source>
</reference>
<proteinExistence type="predicted"/>
<evidence type="ECO:0000256" key="1">
    <source>
        <dbReference type="SAM" id="MobiDB-lite"/>
    </source>
</evidence>
<evidence type="ECO:0000313" key="2">
    <source>
        <dbReference type="EMBL" id="BCM23677.1"/>
    </source>
</evidence>
<name>A0A7I8HP36_ECOLX</name>